<sequence length="378" mass="40531">MMQQLRLGLVINPVAGIGGPTGLKGSDGENTLAIARQQGVEPKAQQRVATALELLTPYKTQLQFYTVAGDMGENVLQTLGFAYQVIYQPQHPSSASDSQLGAKAIAEQQPDLLLFAGGDGTARDICQVWPESLPVLGIPAGVKIHSGVYAVNPSAAARVIEKLLKGELASVHQGDVMDIDEQAFRQGSVKAKRFGEMTVPAELQYIQAVKMGGKESDELVLDDIAADVAERLEDVDIAIMGSGSTVEHVMQQLGLANTLLGVDIVEHLQVVANDVSESQLYDYLQQHPQATIKLVVTVIGGQGHLFGRGNQQLSPRIIRHIGLTNIIIVATKKKLQSLTEKGLQVDTGDPQLDSELAGLRTVVTGYHDEVLVNLVSVR</sequence>
<gene>
    <name evidence="1" type="ORF">CWI84_05505</name>
</gene>
<dbReference type="OrthoDB" id="5511344at2"/>
<dbReference type="EMBL" id="PIQH01000004">
    <property type="protein sequence ID" value="RUO80514.1"/>
    <property type="molecule type" value="Genomic_DNA"/>
</dbReference>
<dbReference type="GO" id="GO:0006741">
    <property type="term" value="P:NADP+ biosynthetic process"/>
    <property type="evidence" value="ECO:0007669"/>
    <property type="project" value="InterPro"/>
</dbReference>
<dbReference type="InterPro" id="IPR016064">
    <property type="entry name" value="NAD/diacylglycerol_kinase_sf"/>
</dbReference>
<evidence type="ECO:0000313" key="1">
    <source>
        <dbReference type="EMBL" id="RUO80514.1"/>
    </source>
</evidence>
<dbReference type="InterPro" id="IPR011386">
    <property type="entry name" value="Put_ATP-NAD_kin"/>
</dbReference>
<protein>
    <submittedName>
        <fullName evidence="1">ATP-NAD kinase</fullName>
    </submittedName>
</protein>
<dbReference type="SUPFAM" id="SSF111331">
    <property type="entry name" value="NAD kinase/diacylglycerol kinase-like"/>
    <property type="match status" value="1"/>
</dbReference>
<dbReference type="Gene3D" id="3.40.50.10330">
    <property type="entry name" value="Probable inorganic polyphosphate/atp-NAD kinase, domain 1"/>
    <property type="match status" value="1"/>
</dbReference>
<dbReference type="PANTHER" id="PTHR40697:SF2">
    <property type="entry name" value="ATP-NAD KINASE-RELATED"/>
    <property type="match status" value="1"/>
</dbReference>
<dbReference type="Pfam" id="PF20143">
    <property type="entry name" value="NAD_kinase_C"/>
    <property type="match status" value="1"/>
</dbReference>
<organism evidence="1 2">
    <name type="scientific">Idiomarina tyrosinivorans</name>
    <dbReference type="NCBI Taxonomy" id="1445662"/>
    <lineage>
        <taxon>Bacteria</taxon>
        <taxon>Pseudomonadati</taxon>
        <taxon>Pseudomonadota</taxon>
        <taxon>Gammaproteobacteria</taxon>
        <taxon>Alteromonadales</taxon>
        <taxon>Idiomarinaceae</taxon>
        <taxon>Idiomarina</taxon>
    </lineage>
</organism>
<dbReference type="InterPro" id="IPR002504">
    <property type="entry name" value="NADK"/>
</dbReference>
<dbReference type="GO" id="GO:0003951">
    <property type="term" value="F:NAD+ kinase activity"/>
    <property type="evidence" value="ECO:0007669"/>
    <property type="project" value="InterPro"/>
</dbReference>
<dbReference type="Proteomes" id="UP000287996">
    <property type="component" value="Unassembled WGS sequence"/>
</dbReference>
<dbReference type="InterPro" id="IPR017438">
    <property type="entry name" value="ATP-NAD_kinase_N"/>
</dbReference>
<dbReference type="PIRSF" id="PIRSF016907">
    <property type="entry name" value="Kin_ATP-NAD"/>
    <property type="match status" value="1"/>
</dbReference>
<keyword evidence="1" id="KW-0808">Transferase</keyword>
<dbReference type="Pfam" id="PF01513">
    <property type="entry name" value="NAD_kinase"/>
    <property type="match status" value="1"/>
</dbReference>
<reference evidence="1 2" key="1">
    <citation type="journal article" date="2011" name="Front. Microbiol.">
        <title>Genomic signatures of strain selection and enhancement in Bacillus atrophaeus var. globigii, a historical biowarfare simulant.</title>
        <authorList>
            <person name="Gibbons H.S."/>
            <person name="Broomall S.M."/>
            <person name="McNew L.A."/>
            <person name="Daligault H."/>
            <person name="Chapman C."/>
            <person name="Bruce D."/>
            <person name="Karavis M."/>
            <person name="Krepps M."/>
            <person name="McGregor P.A."/>
            <person name="Hong C."/>
            <person name="Park K.H."/>
            <person name="Akmal A."/>
            <person name="Feldman A."/>
            <person name="Lin J.S."/>
            <person name="Chang W.E."/>
            <person name="Higgs B.W."/>
            <person name="Demirev P."/>
            <person name="Lindquist J."/>
            <person name="Liem A."/>
            <person name="Fochler E."/>
            <person name="Read T.D."/>
            <person name="Tapia R."/>
            <person name="Johnson S."/>
            <person name="Bishop-Lilly K.A."/>
            <person name="Detter C."/>
            <person name="Han C."/>
            <person name="Sozhamannan S."/>
            <person name="Rosenzweig C.N."/>
            <person name="Skowronski E.W."/>
        </authorList>
    </citation>
    <scope>NUCLEOTIDE SEQUENCE [LARGE SCALE GENOMIC DNA]</scope>
    <source>
        <strain evidence="1 2">CC-PW-9</strain>
    </source>
</reference>
<keyword evidence="2" id="KW-1185">Reference proteome</keyword>
<dbReference type="InterPro" id="IPR039065">
    <property type="entry name" value="AcoX-like"/>
</dbReference>
<evidence type="ECO:0000313" key="2">
    <source>
        <dbReference type="Proteomes" id="UP000287996"/>
    </source>
</evidence>
<dbReference type="GO" id="GO:0051287">
    <property type="term" value="F:NAD binding"/>
    <property type="evidence" value="ECO:0007669"/>
    <property type="project" value="UniProtKB-ARBA"/>
</dbReference>
<name>A0A432ZRH6_9GAMM</name>
<dbReference type="RefSeq" id="WP_126841571.1">
    <property type="nucleotide sequence ID" value="NZ_PIQH01000004.1"/>
</dbReference>
<accession>A0A432ZRH6</accession>
<keyword evidence="1" id="KW-0418">Kinase</keyword>
<dbReference type="GO" id="GO:0005524">
    <property type="term" value="F:ATP binding"/>
    <property type="evidence" value="ECO:0007669"/>
    <property type="project" value="UniProtKB-ARBA"/>
</dbReference>
<dbReference type="AlphaFoldDB" id="A0A432ZRH6"/>
<comment type="caution">
    <text evidence="1">The sequence shown here is derived from an EMBL/GenBank/DDBJ whole genome shotgun (WGS) entry which is preliminary data.</text>
</comment>
<proteinExistence type="predicted"/>
<dbReference type="PANTHER" id="PTHR40697">
    <property type="entry name" value="ACETOIN CATABOLISM PROTEIN X"/>
    <property type="match status" value="1"/>
</dbReference>